<feature type="transmembrane region" description="Helical" evidence="6">
    <location>
        <begin position="414"/>
        <end position="434"/>
    </location>
</feature>
<gene>
    <name evidence="8" type="ORF">WQQ_09320</name>
</gene>
<feature type="transmembrane region" description="Helical" evidence="6">
    <location>
        <begin position="326"/>
        <end position="344"/>
    </location>
</feature>
<keyword evidence="9" id="KW-1185">Reference proteome</keyword>
<dbReference type="NCBIfam" id="TIGR00784">
    <property type="entry name" value="citMHS"/>
    <property type="match status" value="1"/>
</dbReference>
<feature type="transmembrane region" description="Helical" evidence="6">
    <location>
        <begin position="383"/>
        <end position="402"/>
    </location>
</feature>
<feature type="transmembrane region" description="Helical" evidence="6">
    <location>
        <begin position="59"/>
        <end position="83"/>
    </location>
</feature>
<keyword evidence="4 6" id="KW-1133">Transmembrane helix</keyword>
<protein>
    <recommendedName>
        <fullName evidence="7">Citrate transporter-like domain-containing protein</fullName>
    </recommendedName>
</protein>
<feature type="transmembrane region" description="Helical" evidence="6">
    <location>
        <begin position="351"/>
        <end position="371"/>
    </location>
</feature>
<accession>I8TAN2</accession>
<feature type="transmembrane region" description="Helical" evidence="6">
    <location>
        <begin position="177"/>
        <end position="199"/>
    </location>
</feature>
<dbReference type="InterPro" id="IPR014738">
    <property type="entry name" value="Citrate_transporter"/>
</dbReference>
<comment type="caution">
    <text evidence="8">The sequence shown here is derived from an EMBL/GenBank/DDBJ whole genome shotgun (WGS) entry which is preliminary data.</text>
</comment>
<proteinExistence type="predicted"/>
<feature type="transmembrane region" description="Helical" evidence="6">
    <location>
        <begin position="103"/>
        <end position="130"/>
    </location>
</feature>
<feature type="transmembrane region" description="Helical" evidence="6">
    <location>
        <begin position="289"/>
        <end position="306"/>
    </location>
</feature>
<evidence type="ECO:0000256" key="4">
    <source>
        <dbReference type="ARBA" id="ARBA00022989"/>
    </source>
</evidence>
<evidence type="ECO:0000313" key="9">
    <source>
        <dbReference type="Proteomes" id="UP000003704"/>
    </source>
</evidence>
<organism evidence="8 9">
    <name type="scientific">Hydrocarboniphaga effusa AP103</name>
    <dbReference type="NCBI Taxonomy" id="1172194"/>
    <lineage>
        <taxon>Bacteria</taxon>
        <taxon>Pseudomonadati</taxon>
        <taxon>Pseudomonadota</taxon>
        <taxon>Gammaproteobacteria</taxon>
        <taxon>Nevskiales</taxon>
        <taxon>Nevskiaceae</taxon>
        <taxon>Hydrocarboniphaga</taxon>
    </lineage>
</organism>
<dbReference type="GO" id="GO:0015137">
    <property type="term" value="F:citrate transmembrane transporter activity"/>
    <property type="evidence" value="ECO:0007669"/>
    <property type="project" value="InterPro"/>
</dbReference>
<reference evidence="8 9" key="1">
    <citation type="journal article" date="2012" name="J. Bacteriol.">
        <title>Genome Sequence of n-Alkane-Degrading Hydrocarboniphaga effusa Strain AP103T (ATCC BAA-332T).</title>
        <authorList>
            <person name="Chang H.K."/>
            <person name="Zylstra G.J."/>
            <person name="Chae J.C."/>
        </authorList>
    </citation>
    <scope>NUCLEOTIDE SEQUENCE [LARGE SCALE GENOMIC DNA]</scope>
    <source>
        <strain evidence="8 9">AP103</strain>
    </source>
</reference>
<dbReference type="PATRIC" id="fig|1172194.4.peg.892"/>
<feature type="transmembrane region" description="Helical" evidence="6">
    <location>
        <begin position="5"/>
        <end position="22"/>
    </location>
</feature>
<evidence type="ECO:0000256" key="2">
    <source>
        <dbReference type="ARBA" id="ARBA00022448"/>
    </source>
</evidence>
<name>I8TAN2_9GAMM</name>
<feature type="transmembrane region" description="Helical" evidence="6">
    <location>
        <begin position="259"/>
        <end position="277"/>
    </location>
</feature>
<feature type="transmembrane region" description="Helical" evidence="6">
    <location>
        <begin position="28"/>
        <end position="47"/>
    </location>
</feature>
<comment type="subcellular location">
    <subcellularLocation>
        <location evidence="1">Membrane</location>
        <topology evidence="1">Multi-pass membrane protein</topology>
    </subcellularLocation>
</comment>
<keyword evidence="2" id="KW-0813">Transport</keyword>
<feature type="transmembrane region" description="Helical" evidence="6">
    <location>
        <begin position="137"/>
        <end position="157"/>
    </location>
</feature>
<keyword evidence="5 6" id="KW-0472">Membrane</keyword>
<dbReference type="STRING" id="1172194.WQQ_09320"/>
<evidence type="ECO:0000256" key="6">
    <source>
        <dbReference type="SAM" id="Phobius"/>
    </source>
</evidence>
<dbReference type="Pfam" id="PF03600">
    <property type="entry name" value="CitMHS"/>
    <property type="match status" value="1"/>
</dbReference>
<feature type="domain" description="Citrate transporter-like" evidence="7">
    <location>
        <begin position="18"/>
        <end position="379"/>
    </location>
</feature>
<dbReference type="AlphaFoldDB" id="I8TAN2"/>
<dbReference type="GO" id="GO:0016020">
    <property type="term" value="C:membrane"/>
    <property type="evidence" value="ECO:0007669"/>
    <property type="project" value="UniProtKB-SubCell"/>
</dbReference>
<evidence type="ECO:0000256" key="5">
    <source>
        <dbReference type="ARBA" id="ARBA00023136"/>
    </source>
</evidence>
<dbReference type="InterPro" id="IPR004680">
    <property type="entry name" value="Cit_transptr-like_dom"/>
</dbReference>
<dbReference type="Proteomes" id="UP000003704">
    <property type="component" value="Unassembled WGS sequence"/>
</dbReference>
<evidence type="ECO:0000313" key="8">
    <source>
        <dbReference type="EMBL" id="EIT70795.1"/>
    </source>
</evidence>
<evidence type="ECO:0000256" key="1">
    <source>
        <dbReference type="ARBA" id="ARBA00004141"/>
    </source>
</evidence>
<keyword evidence="3 6" id="KW-0812">Transmembrane</keyword>
<evidence type="ECO:0000259" key="7">
    <source>
        <dbReference type="Pfam" id="PF03600"/>
    </source>
</evidence>
<dbReference type="EMBL" id="AKGD01000001">
    <property type="protein sequence ID" value="EIT70795.1"/>
    <property type="molecule type" value="Genomic_DNA"/>
</dbReference>
<feature type="transmembrane region" description="Helical" evidence="6">
    <location>
        <begin position="234"/>
        <end position="253"/>
    </location>
</feature>
<evidence type="ECO:0000256" key="3">
    <source>
        <dbReference type="ARBA" id="ARBA00022692"/>
    </source>
</evidence>
<sequence length="451" mass="46589">MSQSLLAGLGYGMVAVFMTLIMTKRASAVVALIAVPIVFALVSGFGADLGGMIMKGVLALAPTAVVLLFAVLYFGIMIDAGLFDPMVRAVVRAVGSDPRRVTVGSALVALLVSLDGDGATTALVTVTAFLPIYRRLGINPLILGLLLGAANGLINIVPWGGPTPRVAAALRVDVNDIFLPLLPAILISATGVLALAWYLGAKERRRLGAVAELAPIEGFGGVRDEGTGLERPQFFWLNLIITLAVLAAAVAHILPLPVVFMIGLVIALALNYPQVGIQRIRIAAHGANVLPIILLVFAAAVFTGILDGTGMVKAMGASFVGVVPPSMGRHLAVITAVASGPLTFVMSNDAYYFGIVPVIAEAAAHYGVSAAEIGRACLLGQNLHALSPLVAAVYLVVGLLDVEIGAMQRFALKWAAALAALLVLSAVVTGAIPFTASGHPQHSNQGSFIEH</sequence>